<dbReference type="InterPro" id="IPR036928">
    <property type="entry name" value="AS_sf"/>
</dbReference>
<dbReference type="PANTHER" id="PTHR42678">
    <property type="entry name" value="AMIDASE"/>
    <property type="match status" value="1"/>
</dbReference>
<dbReference type="EMBL" id="BAABGQ010000011">
    <property type="protein sequence ID" value="GAA4507395.1"/>
    <property type="molecule type" value="Genomic_DNA"/>
</dbReference>
<feature type="domain" description="Amidase" evidence="1">
    <location>
        <begin position="84"/>
        <end position="525"/>
    </location>
</feature>
<dbReference type="InterPro" id="IPR023631">
    <property type="entry name" value="Amidase_dom"/>
</dbReference>
<name>A0ABP8QTJ2_9BACT</name>
<dbReference type="PANTHER" id="PTHR42678:SF34">
    <property type="entry name" value="OS04G0183300 PROTEIN"/>
    <property type="match status" value="1"/>
</dbReference>
<accession>A0ABP8QTJ2</accession>
<evidence type="ECO:0000313" key="3">
    <source>
        <dbReference type="Proteomes" id="UP001501243"/>
    </source>
</evidence>
<sequence length="553" mass="59148">MQPAIFDPLPAQRLCCGRPLLRMNTIRKVCFYFVALLSSALLGSSCGQAPREQQAARPPFEVAEASIADVQQALKQGDCTCEQLVRAYQARIAAYDQPTRLNAIVAVNPDALATARQLDAEYRRTGRLRPLHCTALIVKDNYNTAGLQTTAGSLALKGFAPADDATMVKALKAAGAIVLAKSNMAEWAFSPMVTISSIAGETRNPYNLGHVPAGSSGGTAAAVAASLGTVGLGTDTGNSIRGPSSHTALVGFRPTLGLLSRAGIVPLYLRNDTGGPMARSVADATRLLEVLATGPDPADPLTTYNAGHIPAKGYQQFLNPSGLKGARIGVLRTLSERRPDPQVKALFEQAVADLRQAGATVVDVEIPDFDKVSAGQWSSVFKHDVNQYLASLGPKAPLHNIDQVLASGKYAAYIKENLQDELAHGVAPSPRMAGRGEAYTDPRRIAFRHAVTAVMDRYHVGALVYPTWNNPPAKIGDFKGYQGDNSQLIAPHTGQPAFTVPMGFTYDKLPAGLQFLGRSFDEPTLIAYTYAYEQATHHRRPPARFPALPRASK</sequence>
<comment type="caution">
    <text evidence="2">The sequence shown here is derived from an EMBL/GenBank/DDBJ whole genome shotgun (WGS) entry which is preliminary data.</text>
</comment>
<proteinExistence type="predicted"/>
<dbReference type="Pfam" id="PF01425">
    <property type="entry name" value="Amidase"/>
    <property type="match status" value="1"/>
</dbReference>
<dbReference type="Gene3D" id="3.90.1300.10">
    <property type="entry name" value="Amidase signature (AS) domain"/>
    <property type="match status" value="1"/>
</dbReference>
<evidence type="ECO:0000313" key="2">
    <source>
        <dbReference type="EMBL" id="GAA4507395.1"/>
    </source>
</evidence>
<organism evidence="2 3">
    <name type="scientific">Hymenobacter ginsengisoli</name>
    <dbReference type="NCBI Taxonomy" id="1051626"/>
    <lineage>
        <taxon>Bacteria</taxon>
        <taxon>Pseudomonadati</taxon>
        <taxon>Bacteroidota</taxon>
        <taxon>Cytophagia</taxon>
        <taxon>Cytophagales</taxon>
        <taxon>Hymenobacteraceae</taxon>
        <taxon>Hymenobacter</taxon>
    </lineage>
</organism>
<dbReference type="SUPFAM" id="SSF75304">
    <property type="entry name" value="Amidase signature (AS) enzymes"/>
    <property type="match status" value="1"/>
</dbReference>
<protein>
    <submittedName>
        <fullName evidence="2">Amidase family protein</fullName>
    </submittedName>
</protein>
<keyword evidence="3" id="KW-1185">Reference proteome</keyword>
<reference evidence="3" key="1">
    <citation type="journal article" date="2019" name="Int. J. Syst. Evol. Microbiol.">
        <title>The Global Catalogue of Microorganisms (GCM) 10K type strain sequencing project: providing services to taxonomists for standard genome sequencing and annotation.</title>
        <authorList>
            <consortium name="The Broad Institute Genomics Platform"/>
            <consortium name="The Broad Institute Genome Sequencing Center for Infectious Disease"/>
            <person name="Wu L."/>
            <person name="Ma J."/>
        </authorList>
    </citation>
    <scope>NUCLEOTIDE SEQUENCE [LARGE SCALE GENOMIC DNA]</scope>
    <source>
        <strain evidence="3">JCM 17841</strain>
    </source>
</reference>
<evidence type="ECO:0000259" key="1">
    <source>
        <dbReference type="Pfam" id="PF01425"/>
    </source>
</evidence>
<dbReference type="Proteomes" id="UP001501243">
    <property type="component" value="Unassembled WGS sequence"/>
</dbReference>
<gene>
    <name evidence="2" type="ORF">GCM10023172_37950</name>
</gene>